<reference evidence="1 2" key="2">
    <citation type="journal article" date="2019" name="G3 (Bethesda)">
        <title>Hybrid Assembly of the Genome of the Entomopathogenic Nematode Steinernema carpocapsae Identifies the X-Chromosome.</title>
        <authorList>
            <person name="Serra L."/>
            <person name="Macchietto M."/>
            <person name="Macias-Munoz A."/>
            <person name="McGill C.J."/>
            <person name="Rodriguez I.M."/>
            <person name="Rodriguez B."/>
            <person name="Murad R."/>
            <person name="Mortazavi A."/>
        </authorList>
    </citation>
    <scope>NUCLEOTIDE SEQUENCE [LARGE SCALE GENOMIC DNA]</scope>
    <source>
        <strain evidence="1 2">ALL</strain>
    </source>
</reference>
<sequence>MYAKFKNRNSAQICKSEIRESDTVHCLCKVNMRTRASNCLMSNCGAGRTVDKTVNKVLVKLGSRTEEPK</sequence>
<protein>
    <submittedName>
        <fullName evidence="1">Uncharacterized protein</fullName>
    </submittedName>
</protein>
<organism evidence="1 2">
    <name type="scientific">Steinernema carpocapsae</name>
    <name type="common">Entomopathogenic nematode</name>
    <dbReference type="NCBI Taxonomy" id="34508"/>
    <lineage>
        <taxon>Eukaryota</taxon>
        <taxon>Metazoa</taxon>
        <taxon>Ecdysozoa</taxon>
        <taxon>Nematoda</taxon>
        <taxon>Chromadorea</taxon>
        <taxon>Rhabditida</taxon>
        <taxon>Tylenchina</taxon>
        <taxon>Panagrolaimomorpha</taxon>
        <taxon>Strongyloidoidea</taxon>
        <taxon>Steinernematidae</taxon>
        <taxon>Steinernema</taxon>
    </lineage>
</organism>
<dbReference type="Proteomes" id="UP000298663">
    <property type="component" value="Unassembled WGS sequence"/>
</dbReference>
<dbReference type="EMBL" id="AZBU02000006">
    <property type="protein sequence ID" value="TKR72876.1"/>
    <property type="molecule type" value="Genomic_DNA"/>
</dbReference>
<evidence type="ECO:0000313" key="1">
    <source>
        <dbReference type="EMBL" id="TKR72876.1"/>
    </source>
</evidence>
<proteinExistence type="predicted"/>
<keyword evidence="2" id="KW-1185">Reference proteome</keyword>
<comment type="caution">
    <text evidence="1">The sequence shown here is derived from an EMBL/GenBank/DDBJ whole genome shotgun (WGS) entry which is preliminary data.</text>
</comment>
<accession>A0A4U5MT05</accession>
<name>A0A4U5MT05_STECR</name>
<reference evidence="1 2" key="1">
    <citation type="journal article" date="2015" name="Genome Biol.">
        <title>Comparative genomics of Steinernema reveals deeply conserved gene regulatory networks.</title>
        <authorList>
            <person name="Dillman A.R."/>
            <person name="Macchietto M."/>
            <person name="Porter C.F."/>
            <person name="Rogers A."/>
            <person name="Williams B."/>
            <person name="Antoshechkin I."/>
            <person name="Lee M.M."/>
            <person name="Goodwin Z."/>
            <person name="Lu X."/>
            <person name="Lewis E.E."/>
            <person name="Goodrich-Blair H."/>
            <person name="Stock S.P."/>
            <person name="Adams B.J."/>
            <person name="Sternberg P.W."/>
            <person name="Mortazavi A."/>
        </authorList>
    </citation>
    <scope>NUCLEOTIDE SEQUENCE [LARGE SCALE GENOMIC DNA]</scope>
    <source>
        <strain evidence="1 2">ALL</strain>
    </source>
</reference>
<dbReference type="AlphaFoldDB" id="A0A4U5MT05"/>
<evidence type="ECO:0000313" key="2">
    <source>
        <dbReference type="Proteomes" id="UP000298663"/>
    </source>
</evidence>
<gene>
    <name evidence="1" type="ORF">L596_020262</name>
</gene>